<evidence type="ECO:0000256" key="15">
    <source>
        <dbReference type="ARBA" id="ARBA00043078"/>
    </source>
</evidence>
<keyword evidence="8" id="KW-0472">Membrane</keyword>
<evidence type="ECO:0000256" key="6">
    <source>
        <dbReference type="ARBA" id="ARBA00022729"/>
    </source>
</evidence>
<evidence type="ECO:0000256" key="13">
    <source>
        <dbReference type="ARBA" id="ARBA00037649"/>
    </source>
</evidence>
<keyword evidence="7 17" id="KW-0378">Hydrolase</keyword>
<dbReference type="PANTHER" id="PTHR16631:SF17">
    <property type="entry name" value="GLUCAN ENDO-1,3-BETA-GLUCOSIDASE BTGC"/>
    <property type="match status" value="1"/>
</dbReference>
<protein>
    <recommendedName>
        <fullName evidence="15">Endo-1,3-beta-glucanase btgC</fullName>
    </recommendedName>
    <alternativeName>
        <fullName evidence="14">Laminarinase btgC</fullName>
    </alternativeName>
</protein>
<evidence type="ECO:0000256" key="2">
    <source>
        <dbReference type="ARBA" id="ARBA00004236"/>
    </source>
</evidence>
<reference evidence="17" key="1">
    <citation type="submission" date="2019-07" db="EMBL/GenBank/DDBJ databases">
        <authorList>
            <person name="De-Chao Zhang Q."/>
        </authorList>
    </citation>
    <scope>NUCLEOTIDE SEQUENCE</scope>
    <source>
        <strain evidence="17">TP-CH-4</strain>
    </source>
</reference>
<dbReference type="GO" id="GO:0009986">
    <property type="term" value="C:cell surface"/>
    <property type="evidence" value="ECO:0007669"/>
    <property type="project" value="TreeGrafter"/>
</dbReference>
<evidence type="ECO:0000256" key="12">
    <source>
        <dbReference type="ARBA" id="ARBA00023326"/>
    </source>
</evidence>
<evidence type="ECO:0000256" key="3">
    <source>
        <dbReference type="ARBA" id="ARBA00022475"/>
    </source>
</evidence>
<dbReference type="EMBL" id="VIKU02000002">
    <property type="protein sequence ID" value="NHF59521.1"/>
    <property type="molecule type" value="Genomic_DNA"/>
</dbReference>
<dbReference type="PANTHER" id="PTHR16631">
    <property type="entry name" value="GLUCAN 1,3-BETA-GLUCOSIDASE"/>
    <property type="match status" value="1"/>
</dbReference>
<keyword evidence="12" id="KW-0624">Polysaccharide degradation</keyword>
<evidence type="ECO:0000313" key="18">
    <source>
        <dbReference type="Proteomes" id="UP000707206"/>
    </source>
</evidence>
<dbReference type="InterPro" id="IPR017853">
    <property type="entry name" value="GH"/>
</dbReference>
<accession>A0A967EAK1</accession>
<keyword evidence="9" id="KW-0325">Glycoprotein</keyword>
<evidence type="ECO:0000256" key="4">
    <source>
        <dbReference type="ARBA" id="ARBA00022512"/>
    </source>
</evidence>
<evidence type="ECO:0000256" key="8">
    <source>
        <dbReference type="ARBA" id="ARBA00023136"/>
    </source>
</evidence>
<keyword evidence="3" id="KW-1003">Cell membrane</keyword>
<name>A0A967EAK1_9FLAO</name>
<evidence type="ECO:0000256" key="9">
    <source>
        <dbReference type="ARBA" id="ARBA00023180"/>
    </source>
</evidence>
<keyword evidence="10" id="KW-0119">Carbohydrate metabolism</keyword>
<keyword evidence="11" id="KW-0961">Cell wall biogenesis/degradation</keyword>
<evidence type="ECO:0000256" key="10">
    <source>
        <dbReference type="ARBA" id="ARBA00023277"/>
    </source>
</evidence>
<dbReference type="PROSITE" id="PS51257">
    <property type="entry name" value="PROKAR_LIPOPROTEIN"/>
    <property type="match status" value="1"/>
</dbReference>
<comment type="subcellular location">
    <subcellularLocation>
        <location evidence="2">Cell membrane</location>
    </subcellularLocation>
    <subcellularLocation>
        <location evidence="1">Secreted</location>
        <location evidence="1">Cell wall</location>
    </subcellularLocation>
</comment>
<evidence type="ECO:0000256" key="1">
    <source>
        <dbReference type="ARBA" id="ARBA00004191"/>
    </source>
</evidence>
<dbReference type="Proteomes" id="UP000707206">
    <property type="component" value="Unassembled WGS sequence"/>
</dbReference>
<keyword evidence="4" id="KW-0134">Cell wall</keyword>
<dbReference type="InterPro" id="IPR050732">
    <property type="entry name" value="Beta-glucan_modifiers"/>
</dbReference>
<dbReference type="GO" id="GO:0071555">
    <property type="term" value="P:cell wall organization"/>
    <property type="evidence" value="ECO:0007669"/>
    <property type="project" value="UniProtKB-KW"/>
</dbReference>
<dbReference type="Pfam" id="PF00332">
    <property type="entry name" value="Glyco_hydro_17"/>
    <property type="match status" value="1"/>
</dbReference>
<organism evidence="17 18">
    <name type="scientific">Pelagihabitans pacificus</name>
    <dbReference type="NCBI Taxonomy" id="2696054"/>
    <lineage>
        <taxon>Bacteria</taxon>
        <taxon>Pseudomonadati</taxon>
        <taxon>Bacteroidota</taxon>
        <taxon>Flavobacteriia</taxon>
        <taxon>Flavobacteriales</taxon>
        <taxon>Flavobacteriaceae</taxon>
        <taxon>Pelagihabitans</taxon>
    </lineage>
</organism>
<comment type="function">
    <text evidence="13">Glucanases play a role in cell expansion during growth, in cell-cell fusion during mating, and in spore release during sporulation. This enzyme may be involved in beta-glucan degradation. Active on laminarin and lichenan.</text>
</comment>
<evidence type="ECO:0000256" key="16">
    <source>
        <dbReference type="SAM" id="SignalP"/>
    </source>
</evidence>
<evidence type="ECO:0000256" key="11">
    <source>
        <dbReference type="ARBA" id="ARBA00023316"/>
    </source>
</evidence>
<dbReference type="GO" id="GO:0000272">
    <property type="term" value="P:polysaccharide catabolic process"/>
    <property type="evidence" value="ECO:0007669"/>
    <property type="project" value="UniProtKB-KW"/>
</dbReference>
<gene>
    <name evidence="17" type="ORF">FK220_009225</name>
</gene>
<feature type="chain" id="PRO_5037201913" description="Endo-1,3-beta-glucanase btgC" evidence="16">
    <location>
        <begin position="27"/>
        <end position="434"/>
    </location>
</feature>
<dbReference type="GO" id="GO:0005886">
    <property type="term" value="C:plasma membrane"/>
    <property type="evidence" value="ECO:0007669"/>
    <property type="project" value="UniProtKB-SubCell"/>
</dbReference>
<dbReference type="InterPro" id="IPR000490">
    <property type="entry name" value="Glyco_hydro_17"/>
</dbReference>
<sequence>MKNRKKSTTMITIMLLIALVFSCKNNSETENKTEKVTKESSVSAKDILGNPAYLAMSYGGYRHVDHDIEPTLDELKEDMKILAAMGVKIIRTYKVHLPHASNVLQAISELKKEDPGFEMYVMLGAWIDCKNAWTDQEPDHHQESVRNAVEIEEAVRLAKLYPDIVKIIAVGNEAMVTWATSYYVQPSVILKWVNHLQDLKRAGTLPKDLWITSSDDFSSWGGGDASYHTGDLEKLVRAVDYISMHTYPYHNTHYNPAFWGVPEDQEALSDIEKIDAAMVRALEFAKSQYDSVSNYLKSLGISKPIHIGETGWATVSNGHYGPTGSKATDEYKEGLYHRLMRDWTNESGISCFYFEAFNEPWKDAQNAKGSENHFGLFTINGQAKYAIWDLVDKGIFEGLTRNGNPITKTYDGDKGELMKTVSVPPTANEIAAHQ</sequence>
<evidence type="ECO:0000313" key="17">
    <source>
        <dbReference type="EMBL" id="NHF59521.1"/>
    </source>
</evidence>
<feature type="signal peptide" evidence="16">
    <location>
        <begin position="1"/>
        <end position="26"/>
    </location>
</feature>
<evidence type="ECO:0000256" key="14">
    <source>
        <dbReference type="ARBA" id="ARBA00042373"/>
    </source>
</evidence>
<keyword evidence="5" id="KW-0964">Secreted</keyword>
<dbReference type="AlphaFoldDB" id="A0A967EAK1"/>
<keyword evidence="6 16" id="KW-0732">Signal</keyword>
<reference evidence="17" key="2">
    <citation type="submission" date="2020-03" db="EMBL/GenBank/DDBJ databases">
        <title>Flavobacteriaceae bacterium strain TP-CH-4, a member of the family Flavobacteriaceae isolated from a deep-sea seamount.</title>
        <authorList>
            <person name="Zhang D.-C."/>
        </authorList>
    </citation>
    <scope>NUCLEOTIDE SEQUENCE</scope>
    <source>
        <strain evidence="17">TP-CH-4</strain>
    </source>
</reference>
<evidence type="ECO:0000256" key="7">
    <source>
        <dbReference type="ARBA" id="ARBA00022801"/>
    </source>
</evidence>
<dbReference type="SUPFAM" id="SSF51445">
    <property type="entry name" value="(Trans)glycosidases"/>
    <property type="match status" value="1"/>
</dbReference>
<dbReference type="Gene3D" id="3.20.20.80">
    <property type="entry name" value="Glycosidases"/>
    <property type="match status" value="1"/>
</dbReference>
<dbReference type="GO" id="GO:0042973">
    <property type="term" value="F:glucan endo-1,3-beta-D-glucosidase activity"/>
    <property type="evidence" value="ECO:0007669"/>
    <property type="project" value="TreeGrafter"/>
</dbReference>
<proteinExistence type="predicted"/>
<comment type="caution">
    <text evidence="17">The sequence shown here is derived from an EMBL/GenBank/DDBJ whole genome shotgun (WGS) entry which is preliminary data.</text>
</comment>
<evidence type="ECO:0000256" key="5">
    <source>
        <dbReference type="ARBA" id="ARBA00022525"/>
    </source>
</evidence>
<keyword evidence="18" id="KW-1185">Reference proteome</keyword>
<dbReference type="RefSeq" id="WP_152574022.1">
    <property type="nucleotide sequence ID" value="NZ_VIKU02000002.1"/>
</dbReference>
<dbReference type="GO" id="GO:0005576">
    <property type="term" value="C:extracellular region"/>
    <property type="evidence" value="ECO:0007669"/>
    <property type="project" value="TreeGrafter"/>
</dbReference>